<dbReference type="Proteomes" id="UP000502298">
    <property type="component" value="Chromosome"/>
</dbReference>
<proteinExistence type="predicted"/>
<name>A0A6H2EHX3_9ACTO</name>
<dbReference type="RefSeq" id="WP_168917107.1">
    <property type="nucleotide sequence ID" value="NZ_CP050804.1"/>
</dbReference>
<organism evidence="2 3">
    <name type="scientific">Arcanobacterium buesumense</name>
    <dbReference type="NCBI Taxonomy" id="2722751"/>
    <lineage>
        <taxon>Bacteria</taxon>
        <taxon>Bacillati</taxon>
        <taxon>Actinomycetota</taxon>
        <taxon>Actinomycetes</taxon>
        <taxon>Actinomycetales</taxon>
        <taxon>Actinomycetaceae</taxon>
        <taxon>Arcanobacterium</taxon>
    </lineage>
</organism>
<feature type="transmembrane region" description="Helical" evidence="1">
    <location>
        <begin position="56"/>
        <end position="76"/>
    </location>
</feature>
<sequence>MSGTDLILQMSRAALPANRNIDIARRISAATMMGFLFGAVVGMLLFIDEVPVERMFFVLIPAVILGVVVYLCWRIWQPPLIEPTPVVARVLGTTESNYIREVRSGGHRGILVPVVAMPVDGGTPFRSMVTVQAQRGHDVVEPPAGTLLSLFQTEPGIGELINGEETAEQRALIEKLTKRPRILSNRAEILPIRRGPLERTPRTAAIQWWASAGIATFAAMLFVGSLRG</sequence>
<evidence type="ECO:0000313" key="2">
    <source>
        <dbReference type="EMBL" id="QJC21165.1"/>
    </source>
</evidence>
<dbReference type="EMBL" id="CP050804">
    <property type="protein sequence ID" value="QJC21165.1"/>
    <property type="molecule type" value="Genomic_DNA"/>
</dbReference>
<accession>A0A6H2EHX3</accession>
<keyword evidence="3" id="KW-1185">Reference proteome</keyword>
<protein>
    <submittedName>
        <fullName evidence="2">Uncharacterized protein</fullName>
    </submittedName>
</protein>
<keyword evidence="1" id="KW-1133">Transmembrane helix</keyword>
<evidence type="ECO:0000313" key="3">
    <source>
        <dbReference type="Proteomes" id="UP000502298"/>
    </source>
</evidence>
<evidence type="ECO:0000256" key="1">
    <source>
        <dbReference type="SAM" id="Phobius"/>
    </source>
</evidence>
<feature type="transmembrane region" description="Helical" evidence="1">
    <location>
        <begin position="206"/>
        <end position="226"/>
    </location>
</feature>
<reference evidence="2 3" key="1">
    <citation type="submission" date="2020-03" db="EMBL/GenBank/DDBJ databases">
        <title>Complete genome of Arcanobacterium buesumensis sp. nov. strain 2701.</title>
        <authorList>
            <person name="Borowiak M."/>
            <person name="Alssahen M."/>
            <person name="Laemmler C."/>
            <person name="Malorny B."/>
            <person name="Hassan A."/>
            <person name="Prenger-Berninghoff E."/>
            <person name="Ploetz M."/>
            <person name="Abdulmawjood A."/>
        </authorList>
    </citation>
    <scope>NUCLEOTIDE SEQUENCE [LARGE SCALE GENOMIC DNA]</scope>
    <source>
        <strain evidence="2 3">2701</strain>
    </source>
</reference>
<keyword evidence="1" id="KW-0472">Membrane</keyword>
<dbReference type="KEGG" id="arca:HC352_00600"/>
<feature type="transmembrane region" description="Helical" evidence="1">
    <location>
        <begin position="27"/>
        <end position="47"/>
    </location>
</feature>
<keyword evidence="1" id="KW-0812">Transmembrane</keyword>
<gene>
    <name evidence="2" type="ORF">HC352_00600</name>
</gene>
<dbReference type="AlphaFoldDB" id="A0A6H2EHX3"/>